<evidence type="ECO:0000313" key="1">
    <source>
        <dbReference type="EMBL" id="GEL93331.1"/>
    </source>
</evidence>
<organism evidence="1 2">
    <name type="scientific">Enterococcus villorum</name>
    <dbReference type="NCBI Taxonomy" id="112904"/>
    <lineage>
        <taxon>Bacteria</taxon>
        <taxon>Bacillati</taxon>
        <taxon>Bacillota</taxon>
        <taxon>Bacilli</taxon>
        <taxon>Lactobacillales</taxon>
        <taxon>Enterococcaceae</taxon>
        <taxon>Enterococcus</taxon>
    </lineage>
</organism>
<sequence length="65" mass="7380">MKAKELIPILQLNPEAEIIVSTVEYYERSFQDVGYKRGESQAVRNVNIDNDNNLIRLEGGKVSTL</sequence>
<reference evidence="1 2" key="1">
    <citation type="submission" date="2019-07" db="EMBL/GenBank/DDBJ databases">
        <title>Whole genome shotgun sequence of Enterococcus villorum NBRC 100699.</title>
        <authorList>
            <person name="Hosoyama A."/>
            <person name="Uohara A."/>
            <person name="Ohji S."/>
            <person name="Ichikawa N."/>
        </authorList>
    </citation>
    <scope>NUCLEOTIDE SEQUENCE [LARGE SCALE GENOMIC DNA]</scope>
    <source>
        <strain evidence="1 2">NBRC 100699</strain>
    </source>
</reference>
<protein>
    <submittedName>
        <fullName evidence="1">Uncharacterized protein</fullName>
    </submittedName>
</protein>
<comment type="caution">
    <text evidence="1">The sequence shown here is derived from an EMBL/GenBank/DDBJ whole genome shotgun (WGS) entry which is preliminary data.</text>
</comment>
<gene>
    <name evidence="1" type="ORF">EVI01_26680</name>
</gene>
<proteinExistence type="predicted"/>
<dbReference type="Proteomes" id="UP000321830">
    <property type="component" value="Unassembled WGS sequence"/>
</dbReference>
<accession>A0A511J5S4</accession>
<dbReference type="EMBL" id="BJWF01000082">
    <property type="protein sequence ID" value="GEL93331.1"/>
    <property type="molecule type" value="Genomic_DNA"/>
</dbReference>
<name>A0A511J5S4_9ENTE</name>
<dbReference type="RefSeq" id="WP_010720126.1">
    <property type="nucleotide sequence ID" value="NZ_BJWF01000082.1"/>
</dbReference>
<evidence type="ECO:0000313" key="2">
    <source>
        <dbReference type="Proteomes" id="UP000321830"/>
    </source>
</evidence>
<dbReference type="AlphaFoldDB" id="A0A511J5S4"/>